<dbReference type="GO" id="GO:0005634">
    <property type="term" value="C:nucleus"/>
    <property type="evidence" value="ECO:0007669"/>
    <property type="project" value="UniProtKB-SubCell"/>
</dbReference>
<evidence type="ECO:0000256" key="8">
    <source>
        <dbReference type="ARBA" id="ARBA00023163"/>
    </source>
</evidence>
<keyword evidence="7" id="KW-0238">DNA-binding</keyword>
<dbReference type="PROSITE" id="PS00028">
    <property type="entry name" value="ZINC_FINGER_C2H2_1"/>
    <property type="match status" value="7"/>
</dbReference>
<dbReference type="Proteomes" id="UP000076420">
    <property type="component" value="Unassembled WGS sequence"/>
</dbReference>
<dbReference type="FunFam" id="3.30.160.60:FF:000325">
    <property type="entry name" value="ZFP90 zinc finger protein"/>
    <property type="match status" value="1"/>
</dbReference>
<dbReference type="GO" id="GO:0045893">
    <property type="term" value="P:positive regulation of DNA-templated transcription"/>
    <property type="evidence" value="ECO:0007669"/>
    <property type="project" value="UniProtKB-ARBA"/>
</dbReference>
<feature type="compositionally biased region" description="Polar residues" evidence="11">
    <location>
        <begin position="149"/>
        <end position="159"/>
    </location>
</feature>
<evidence type="ECO:0000256" key="2">
    <source>
        <dbReference type="ARBA" id="ARBA00022723"/>
    </source>
</evidence>
<keyword evidence="2" id="KW-0479">Metal-binding</keyword>
<dbReference type="GO" id="GO:0005694">
    <property type="term" value="C:chromosome"/>
    <property type="evidence" value="ECO:0007669"/>
    <property type="project" value="UniProtKB-ARBA"/>
</dbReference>
<dbReference type="Gene3D" id="3.30.160.60">
    <property type="entry name" value="Classic Zinc Finger"/>
    <property type="match status" value="7"/>
</dbReference>
<feature type="domain" description="C2H2-type" evidence="12">
    <location>
        <begin position="284"/>
        <end position="311"/>
    </location>
</feature>
<evidence type="ECO:0000256" key="6">
    <source>
        <dbReference type="ARBA" id="ARBA00023015"/>
    </source>
</evidence>
<dbReference type="FunFam" id="3.30.160.60:FF:001732">
    <property type="entry name" value="Zgc:162936"/>
    <property type="match status" value="1"/>
</dbReference>
<protein>
    <recommendedName>
        <fullName evidence="12">C2H2-type domain-containing protein</fullName>
    </recommendedName>
</protein>
<dbReference type="FunFam" id="3.30.160.60:FF:000624">
    <property type="entry name" value="zinc finger protein 697"/>
    <property type="match status" value="1"/>
</dbReference>
<evidence type="ECO:0000256" key="1">
    <source>
        <dbReference type="ARBA" id="ARBA00004123"/>
    </source>
</evidence>
<keyword evidence="4 10" id="KW-0863">Zinc-finger</keyword>
<evidence type="ECO:0000313" key="13">
    <source>
        <dbReference type="EnsemblMetazoa" id="BGLB008009-PB"/>
    </source>
</evidence>
<keyword evidence="9" id="KW-0539">Nucleus</keyword>
<name>A0A2C9JTV7_BIOGL</name>
<evidence type="ECO:0000256" key="10">
    <source>
        <dbReference type="PROSITE-ProRule" id="PRU00042"/>
    </source>
</evidence>
<dbReference type="AlphaFoldDB" id="A0A2C9JTV7"/>
<feature type="compositionally biased region" description="Polar residues" evidence="11">
    <location>
        <begin position="131"/>
        <end position="140"/>
    </location>
</feature>
<dbReference type="RefSeq" id="XP_013082850.2">
    <property type="nucleotide sequence ID" value="XM_013227396.2"/>
</dbReference>
<feature type="domain" description="C2H2-type" evidence="12">
    <location>
        <begin position="173"/>
        <end position="200"/>
    </location>
</feature>
<evidence type="ECO:0000256" key="5">
    <source>
        <dbReference type="ARBA" id="ARBA00022833"/>
    </source>
</evidence>
<dbReference type="FunFam" id="3.30.160.60:FF:002343">
    <property type="entry name" value="Zinc finger protein 33A"/>
    <property type="match status" value="1"/>
</dbReference>
<dbReference type="SUPFAM" id="SSF57667">
    <property type="entry name" value="beta-beta-alpha zinc fingers"/>
    <property type="match status" value="4"/>
</dbReference>
<gene>
    <name evidence="13" type="primary">106068094</name>
</gene>
<dbReference type="VEuPathDB" id="VectorBase:BGLAX_039158"/>
<dbReference type="Pfam" id="PF00096">
    <property type="entry name" value="zf-C2H2"/>
    <property type="match status" value="7"/>
</dbReference>
<feature type="domain" description="C2H2-type" evidence="12">
    <location>
        <begin position="312"/>
        <end position="339"/>
    </location>
</feature>
<keyword evidence="3" id="KW-0677">Repeat</keyword>
<dbReference type="PROSITE" id="PS50157">
    <property type="entry name" value="ZINC_FINGER_C2H2_2"/>
    <property type="match status" value="7"/>
</dbReference>
<comment type="subcellular location">
    <subcellularLocation>
        <location evidence="1">Nucleus</location>
    </subcellularLocation>
</comment>
<dbReference type="PANTHER" id="PTHR24394:SF48">
    <property type="entry name" value="ZINC FINGER PROTEIN 771"/>
    <property type="match status" value="1"/>
</dbReference>
<dbReference type="GO" id="GO:0008270">
    <property type="term" value="F:zinc ion binding"/>
    <property type="evidence" value="ECO:0007669"/>
    <property type="project" value="UniProtKB-KW"/>
</dbReference>
<feature type="domain" description="C2H2-type" evidence="12">
    <location>
        <begin position="256"/>
        <end position="283"/>
    </location>
</feature>
<evidence type="ECO:0000256" key="9">
    <source>
        <dbReference type="ARBA" id="ARBA00023242"/>
    </source>
</evidence>
<organism evidence="13 14">
    <name type="scientific">Biomphalaria glabrata</name>
    <name type="common">Bloodfluke planorb</name>
    <name type="synonym">Freshwater snail</name>
    <dbReference type="NCBI Taxonomy" id="6526"/>
    <lineage>
        <taxon>Eukaryota</taxon>
        <taxon>Metazoa</taxon>
        <taxon>Spiralia</taxon>
        <taxon>Lophotrochozoa</taxon>
        <taxon>Mollusca</taxon>
        <taxon>Gastropoda</taxon>
        <taxon>Heterobranchia</taxon>
        <taxon>Euthyneura</taxon>
        <taxon>Panpulmonata</taxon>
        <taxon>Hygrophila</taxon>
        <taxon>Lymnaeoidea</taxon>
        <taxon>Planorbidae</taxon>
        <taxon>Biomphalaria</taxon>
    </lineage>
</organism>
<keyword evidence="5" id="KW-0862">Zinc</keyword>
<accession>A0A2C9JTV7</accession>
<evidence type="ECO:0000256" key="11">
    <source>
        <dbReference type="SAM" id="MobiDB-lite"/>
    </source>
</evidence>
<dbReference type="SMART" id="SM00355">
    <property type="entry name" value="ZnF_C2H2"/>
    <property type="match status" value="7"/>
</dbReference>
<keyword evidence="6" id="KW-0805">Transcription regulation</keyword>
<evidence type="ECO:0000256" key="4">
    <source>
        <dbReference type="ARBA" id="ARBA00022771"/>
    </source>
</evidence>
<evidence type="ECO:0000256" key="3">
    <source>
        <dbReference type="ARBA" id="ARBA00022737"/>
    </source>
</evidence>
<proteinExistence type="predicted"/>
<dbReference type="KEGG" id="bgt:106068094"/>
<dbReference type="PANTHER" id="PTHR24394">
    <property type="entry name" value="ZINC FINGER PROTEIN"/>
    <property type="match status" value="1"/>
</dbReference>
<keyword evidence="8" id="KW-0804">Transcription</keyword>
<feature type="domain" description="C2H2-type" evidence="12">
    <location>
        <begin position="229"/>
        <end position="256"/>
    </location>
</feature>
<dbReference type="STRING" id="6526.A0A2C9JTV7"/>
<feature type="domain" description="C2H2-type" evidence="12">
    <location>
        <begin position="201"/>
        <end position="228"/>
    </location>
</feature>
<dbReference type="EnsemblMetazoa" id="BGLB008009-RB">
    <property type="protein sequence ID" value="BGLB008009-PB"/>
    <property type="gene ID" value="BGLB008009"/>
</dbReference>
<dbReference type="GO" id="GO:0000981">
    <property type="term" value="F:DNA-binding transcription factor activity, RNA polymerase II-specific"/>
    <property type="evidence" value="ECO:0007669"/>
    <property type="project" value="TreeGrafter"/>
</dbReference>
<dbReference type="VEuPathDB" id="VectorBase:BGLB008009"/>
<feature type="region of interest" description="Disordered" evidence="11">
    <location>
        <begin position="117"/>
        <end position="160"/>
    </location>
</feature>
<evidence type="ECO:0000256" key="7">
    <source>
        <dbReference type="ARBA" id="ARBA00023125"/>
    </source>
</evidence>
<dbReference type="GO" id="GO:0043565">
    <property type="term" value="F:sequence-specific DNA binding"/>
    <property type="evidence" value="ECO:0007669"/>
    <property type="project" value="UniProtKB-ARBA"/>
</dbReference>
<feature type="domain" description="C2H2-type" evidence="12">
    <location>
        <begin position="340"/>
        <end position="362"/>
    </location>
</feature>
<sequence>MTWKKNLSERRNVIKIEKIDWSDTSENSFTGQTYELTFAEEAQASEEQIHSTSIMDDIGQDLTNDLKNVIKIEKTESLDSETQEMSSSGHTFEVEETKKIMVNQNQEMILNQDVYATNTPNKDENDGNLKDGNNFSYSKRTQNKKKSHIGTQTLSTSSKVKNKRVIRSSKKSLQCKICQKVFSRPFNLKSHEKIHSGQKPFQCKVCHKEFIQSTHFKNHELTHSDIKPFKCKICQKEFAYSSSLKWHEKRHDGIKYACKICHREFNDPSNLITHNKKHTGNMPFKCKICLKEFYRSHHLEKHELIHSGIKPFKCKICQKEFTESSNLKHHELIHSGEKPFKCEICQKKFNRLGNLKSHELLH</sequence>
<dbReference type="InterPro" id="IPR036236">
    <property type="entry name" value="Znf_C2H2_sf"/>
</dbReference>
<reference evidence="13" key="1">
    <citation type="submission" date="2020-05" db="UniProtKB">
        <authorList>
            <consortium name="EnsemblMetazoa"/>
        </authorList>
    </citation>
    <scope>IDENTIFICATION</scope>
    <source>
        <strain evidence="13">BB02</strain>
    </source>
</reference>
<dbReference type="InterPro" id="IPR013087">
    <property type="entry name" value="Znf_C2H2_type"/>
</dbReference>
<evidence type="ECO:0000313" key="14">
    <source>
        <dbReference type="Proteomes" id="UP000076420"/>
    </source>
</evidence>
<dbReference type="OrthoDB" id="6188858at2759"/>
<evidence type="ECO:0000259" key="12">
    <source>
        <dbReference type="PROSITE" id="PS50157"/>
    </source>
</evidence>